<protein>
    <submittedName>
        <fullName evidence="1">Unannotated protein</fullName>
    </submittedName>
</protein>
<dbReference type="AlphaFoldDB" id="A0A6J6MRY9"/>
<sequence length="41" mass="4194">MLLVGAIRVGPDEHLNLVELMNSKYAAGVLAVGTGLAPEAC</sequence>
<accession>A0A6J6MRY9</accession>
<proteinExistence type="predicted"/>
<gene>
    <name evidence="1" type="ORF">UFOPK2242_01716</name>
</gene>
<evidence type="ECO:0000313" key="1">
    <source>
        <dbReference type="EMBL" id="CAB4675365.1"/>
    </source>
</evidence>
<dbReference type="EMBL" id="CAEZWM010000310">
    <property type="protein sequence ID" value="CAB4675365.1"/>
    <property type="molecule type" value="Genomic_DNA"/>
</dbReference>
<name>A0A6J6MRY9_9ZZZZ</name>
<reference evidence="1" key="1">
    <citation type="submission" date="2020-05" db="EMBL/GenBank/DDBJ databases">
        <authorList>
            <person name="Chiriac C."/>
            <person name="Salcher M."/>
            <person name="Ghai R."/>
            <person name="Kavagutti S V."/>
        </authorList>
    </citation>
    <scope>NUCLEOTIDE SEQUENCE</scope>
</reference>
<organism evidence="1">
    <name type="scientific">freshwater metagenome</name>
    <dbReference type="NCBI Taxonomy" id="449393"/>
    <lineage>
        <taxon>unclassified sequences</taxon>
        <taxon>metagenomes</taxon>
        <taxon>ecological metagenomes</taxon>
    </lineage>
</organism>